<evidence type="ECO:0000313" key="1">
    <source>
        <dbReference type="EMBL" id="KAG8649389.1"/>
    </source>
</evidence>
<dbReference type="Proteomes" id="UP000091857">
    <property type="component" value="Chromosome 8"/>
</dbReference>
<comment type="caution">
    <text evidence="1">The sequence shown here is derived from an EMBL/GenBank/DDBJ whole genome shotgun (WGS) entry which is preliminary data.</text>
</comment>
<organism evidence="1 2">
    <name type="scientific">Manihot esculenta</name>
    <name type="common">Cassava</name>
    <name type="synonym">Jatropha manihot</name>
    <dbReference type="NCBI Taxonomy" id="3983"/>
    <lineage>
        <taxon>Eukaryota</taxon>
        <taxon>Viridiplantae</taxon>
        <taxon>Streptophyta</taxon>
        <taxon>Embryophyta</taxon>
        <taxon>Tracheophyta</taxon>
        <taxon>Spermatophyta</taxon>
        <taxon>Magnoliopsida</taxon>
        <taxon>eudicotyledons</taxon>
        <taxon>Gunneridae</taxon>
        <taxon>Pentapetalae</taxon>
        <taxon>rosids</taxon>
        <taxon>fabids</taxon>
        <taxon>Malpighiales</taxon>
        <taxon>Euphorbiaceae</taxon>
        <taxon>Crotonoideae</taxon>
        <taxon>Manihoteae</taxon>
        <taxon>Manihot</taxon>
    </lineage>
</organism>
<dbReference type="EMBL" id="CM004394">
    <property type="protein sequence ID" value="KAG8649389.1"/>
    <property type="molecule type" value="Genomic_DNA"/>
</dbReference>
<evidence type="ECO:0000313" key="2">
    <source>
        <dbReference type="Proteomes" id="UP000091857"/>
    </source>
</evidence>
<gene>
    <name evidence="1" type="ORF">MANES_08G082633v8</name>
</gene>
<reference evidence="2" key="1">
    <citation type="journal article" date="2016" name="Nat. Biotechnol.">
        <title>Sequencing wild and cultivated cassava and related species reveals extensive interspecific hybridization and genetic diversity.</title>
        <authorList>
            <person name="Bredeson J.V."/>
            <person name="Lyons J.B."/>
            <person name="Prochnik S.E."/>
            <person name="Wu G.A."/>
            <person name="Ha C.M."/>
            <person name="Edsinger-Gonzales E."/>
            <person name="Grimwood J."/>
            <person name="Schmutz J."/>
            <person name="Rabbi I.Y."/>
            <person name="Egesi C."/>
            <person name="Nauluvula P."/>
            <person name="Lebot V."/>
            <person name="Ndunguru J."/>
            <person name="Mkamilo G."/>
            <person name="Bart R.S."/>
            <person name="Setter T.L."/>
            <person name="Gleadow R.M."/>
            <person name="Kulakow P."/>
            <person name="Ferguson M.E."/>
            <person name="Rounsley S."/>
            <person name="Rokhsar D.S."/>
        </authorList>
    </citation>
    <scope>NUCLEOTIDE SEQUENCE [LARGE SCALE GENOMIC DNA]</scope>
    <source>
        <strain evidence="2">cv. AM560-2</strain>
    </source>
</reference>
<sequence>MAIRYRNAMALVFLFGFQSAILVLLSLFMVRWVFIWLLCFFSYLSSYSSFEIVFSFCFVGFVGLTSILGVYGGRRCMVASGLFWLVACRCRGARRGGGGTKWWNVLEQS</sequence>
<proteinExistence type="predicted"/>
<name>A0ACB7HBH3_MANES</name>
<accession>A0ACB7HBH3</accession>
<protein>
    <submittedName>
        <fullName evidence="1">Uncharacterized protein</fullName>
    </submittedName>
</protein>
<keyword evidence="2" id="KW-1185">Reference proteome</keyword>